<dbReference type="Pfam" id="PF00126">
    <property type="entry name" value="HTH_1"/>
    <property type="match status" value="1"/>
</dbReference>
<dbReference type="GO" id="GO:0003677">
    <property type="term" value="F:DNA binding"/>
    <property type="evidence" value="ECO:0007669"/>
    <property type="project" value="UniProtKB-KW"/>
</dbReference>
<protein>
    <submittedName>
        <fullName evidence="6">LysR family transcriptional regulator</fullName>
    </submittedName>
</protein>
<dbReference type="Pfam" id="PF03466">
    <property type="entry name" value="LysR_substrate"/>
    <property type="match status" value="1"/>
</dbReference>
<gene>
    <name evidence="6" type="primary">cztR</name>
    <name evidence="6" type="ORF">GCM10011452_36100</name>
</gene>
<dbReference type="EMBL" id="BMYQ01000017">
    <property type="protein sequence ID" value="GGW44584.1"/>
    <property type="molecule type" value="Genomic_DNA"/>
</dbReference>
<keyword evidence="7" id="KW-1185">Reference proteome</keyword>
<proteinExistence type="inferred from homology"/>
<reference evidence="6" key="2">
    <citation type="submission" date="2020-09" db="EMBL/GenBank/DDBJ databases">
        <authorList>
            <person name="Sun Q."/>
            <person name="Kim S."/>
        </authorList>
    </citation>
    <scope>NUCLEOTIDE SEQUENCE</scope>
    <source>
        <strain evidence="6">KCTC 23714</strain>
    </source>
</reference>
<dbReference type="FunFam" id="1.10.10.10:FF:000001">
    <property type="entry name" value="LysR family transcriptional regulator"/>
    <property type="match status" value="1"/>
</dbReference>
<feature type="domain" description="HTH lysR-type" evidence="5">
    <location>
        <begin position="6"/>
        <end position="61"/>
    </location>
</feature>
<evidence type="ECO:0000256" key="2">
    <source>
        <dbReference type="ARBA" id="ARBA00023015"/>
    </source>
</evidence>
<reference evidence="6" key="1">
    <citation type="journal article" date="2014" name="Int. J. Syst. Evol. Microbiol.">
        <title>Complete genome sequence of Corynebacterium casei LMG S-19264T (=DSM 44701T), isolated from a smear-ripened cheese.</title>
        <authorList>
            <consortium name="US DOE Joint Genome Institute (JGI-PGF)"/>
            <person name="Walter F."/>
            <person name="Albersmeier A."/>
            <person name="Kalinowski J."/>
            <person name="Ruckert C."/>
        </authorList>
    </citation>
    <scope>NUCLEOTIDE SEQUENCE</scope>
    <source>
        <strain evidence="6">KCTC 23714</strain>
    </source>
</reference>
<dbReference type="PANTHER" id="PTHR30579">
    <property type="entry name" value="TRANSCRIPTIONAL REGULATOR"/>
    <property type="match status" value="1"/>
</dbReference>
<evidence type="ECO:0000256" key="4">
    <source>
        <dbReference type="ARBA" id="ARBA00023163"/>
    </source>
</evidence>
<dbReference type="InterPro" id="IPR000847">
    <property type="entry name" value="LysR_HTH_N"/>
</dbReference>
<evidence type="ECO:0000313" key="7">
    <source>
        <dbReference type="Proteomes" id="UP000628984"/>
    </source>
</evidence>
<dbReference type="SUPFAM" id="SSF46785">
    <property type="entry name" value="Winged helix' DNA-binding domain"/>
    <property type="match status" value="1"/>
</dbReference>
<dbReference type="InterPro" id="IPR036388">
    <property type="entry name" value="WH-like_DNA-bd_sf"/>
</dbReference>
<dbReference type="InterPro" id="IPR005119">
    <property type="entry name" value="LysR_subst-bd"/>
</dbReference>
<organism evidence="6 7">
    <name type="scientific">Gemmobacter lanyuensis</name>
    <dbReference type="NCBI Taxonomy" id="1054497"/>
    <lineage>
        <taxon>Bacteria</taxon>
        <taxon>Pseudomonadati</taxon>
        <taxon>Pseudomonadota</taxon>
        <taxon>Alphaproteobacteria</taxon>
        <taxon>Rhodobacterales</taxon>
        <taxon>Paracoccaceae</taxon>
        <taxon>Gemmobacter</taxon>
    </lineage>
</organism>
<evidence type="ECO:0000313" key="6">
    <source>
        <dbReference type="EMBL" id="GGW44584.1"/>
    </source>
</evidence>
<dbReference type="PANTHER" id="PTHR30579:SF7">
    <property type="entry name" value="HTH-TYPE TRANSCRIPTIONAL REGULATOR LRHA-RELATED"/>
    <property type="match status" value="1"/>
</dbReference>
<dbReference type="GO" id="GO:0003700">
    <property type="term" value="F:DNA-binding transcription factor activity"/>
    <property type="evidence" value="ECO:0007669"/>
    <property type="project" value="InterPro"/>
</dbReference>
<dbReference type="InterPro" id="IPR036390">
    <property type="entry name" value="WH_DNA-bd_sf"/>
</dbReference>
<dbReference type="Proteomes" id="UP000628984">
    <property type="component" value="Unassembled WGS sequence"/>
</dbReference>
<keyword evidence="3" id="KW-0238">DNA-binding</keyword>
<sequence>MQNIPMDLLRTFVKAIDSGSFTRAAEAVGRTPSAVSLQIKRLEETVNSVLFQRDAHKLQLTAEGRMMAQHARRILALNDEILSSLRQPNVAGRVRLGAPHEYTASLLPDFLGKFAQSHPNVMLEVTSDLSKNLLRRQQAGEFDLVIALHDGATAEGGRSIHTEPLVWVGSEDHSGHLRTPLPLVLAPPPCIYRTRMLNGLNQMGRSCRIVYLSSSYNGISAAVQAGIGVTVMAGSTIPPGTKILSEREGLPALGQLELRLHRGMASKSEALFRLEDYIAGSFARSAPQRGQMRTGD</sequence>
<dbReference type="Gene3D" id="3.40.190.10">
    <property type="entry name" value="Periplasmic binding protein-like II"/>
    <property type="match status" value="2"/>
</dbReference>
<evidence type="ECO:0000259" key="5">
    <source>
        <dbReference type="PROSITE" id="PS50931"/>
    </source>
</evidence>
<dbReference type="SUPFAM" id="SSF53850">
    <property type="entry name" value="Periplasmic binding protein-like II"/>
    <property type="match status" value="1"/>
</dbReference>
<evidence type="ECO:0000256" key="1">
    <source>
        <dbReference type="ARBA" id="ARBA00009437"/>
    </source>
</evidence>
<evidence type="ECO:0000256" key="3">
    <source>
        <dbReference type="ARBA" id="ARBA00023125"/>
    </source>
</evidence>
<keyword evidence="4" id="KW-0804">Transcription</keyword>
<dbReference type="Gene3D" id="1.10.10.10">
    <property type="entry name" value="Winged helix-like DNA-binding domain superfamily/Winged helix DNA-binding domain"/>
    <property type="match status" value="1"/>
</dbReference>
<accession>A0A918MQ29</accession>
<comment type="caution">
    <text evidence="6">The sequence shown here is derived from an EMBL/GenBank/DDBJ whole genome shotgun (WGS) entry which is preliminary data.</text>
</comment>
<comment type="similarity">
    <text evidence="1">Belongs to the LysR transcriptional regulatory family.</text>
</comment>
<keyword evidence="2" id="KW-0805">Transcription regulation</keyword>
<dbReference type="AlphaFoldDB" id="A0A918MQ29"/>
<dbReference type="PROSITE" id="PS50931">
    <property type="entry name" value="HTH_LYSR"/>
    <property type="match status" value="1"/>
</dbReference>
<name>A0A918MQ29_9RHOB</name>
<dbReference type="InterPro" id="IPR050176">
    <property type="entry name" value="LTTR"/>
</dbReference>